<evidence type="ECO:0000313" key="3">
    <source>
        <dbReference type="Proteomes" id="UP000887567"/>
    </source>
</evidence>
<protein>
    <submittedName>
        <fullName evidence="2">Uncharacterized protein</fullName>
    </submittedName>
</protein>
<dbReference type="EnsemblMetazoa" id="XM_028662790.1">
    <property type="protein sequence ID" value="XP_028518591.1"/>
    <property type="gene ID" value="LOC110251028"/>
</dbReference>
<name>A0A913YWZ7_EXADI</name>
<evidence type="ECO:0000256" key="1">
    <source>
        <dbReference type="SAM" id="SignalP"/>
    </source>
</evidence>
<proteinExistence type="predicted"/>
<dbReference type="Proteomes" id="UP000887567">
    <property type="component" value="Unplaced"/>
</dbReference>
<keyword evidence="1" id="KW-0732">Signal</keyword>
<feature type="signal peptide" evidence="1">
    <location>
        <begin position="1"/>
        <end position="22"/>
    </location>
</feature>
<feature type="chain" id="PRO_5037550103" evidence="1">
    <location>
        <begin position="23"/>
        <end position="152"/>
    </location>
</feature>
<organism evidence="2 3">
    <name type="scientific">Exaiptasia diaphana</name>
    <name type="common">Tropical sea anemone</name>
    <name type="synonym">Aiptasia pulchella</name>
    <dbReference type="NCBI Taxonomy" id="2652724"/>
    <lineage>
        <taxon>Eukaryota</taxon>
        <taxon>Metazoa</taxon>
        <taxon>Cnidaria</taxon>
        <taxon>Anthozoa</taxon>
        <taxon>Hexacorallia</taxon>
        <taxon>Actiniaria</taxon>
        <taxon>Aiptasiidae</taxon>
        <taxon>Exaiptasia</taxon>
    </lineage>
</organism>
<evidence type="ECO:0000313" key="2">
    <source>
        <dbReference type="EnsemblMetazoa" id="XP_028518591.1"/>
    </source>
</evidence>
<dbReference type="GeneID" id="110251028"/>
<dbReference type="OrthoDB" id="5960976at2759"/>
<accession>A0A913YWZ7</accession>
<reference evidence="2" key="1">
    <citation type="submission" date="2022-11" db="UniProtKB">
        <authorList>
            <consortium name="EnsemblMetazoa"/>
        </authorList>
    </citation>
    <scope>IDENTIFICATION</scope>
</reference>
<keyword evidence="3" id="KW-1185">Reference proteome</keyword>
<sequence length="152" mass="16960">MFSRFGVFTCLLFIHGAVWINAEDGHDFAKRGFGSYFSNSYFDEIAAATCAALPLSRAGHVFPVRRRCSSSSKETCDQICQSSGVLKQTSWNNKYDCPSKCIESLHVYRNRPDLLPNLKSDTDVGKVGLLVFRYQSCIATSCGPNYCCCVKR</sequence>
<dbReference type="AlphaFoldDB" id="A0A913YWZ7"/>
<dbReference type="OMA" id="CNTICAN"/>
<dbReference type="RefSeq" id="XP_028518591.1">
    <property type="nucleotide sequence ID" value="XM_028662790.1"/>
</dbReference>